<comment type="caution">
    <text evidence="2">The sequence shown here is derived from an EMBL/GenBank/DDBJ whole genome shotgun (WGS) entry which is preliminary data.</text>
</comment>
<name>A0A1F5PJH6_9BACT</name>
<dbReference type="PANTHER" id="PTHR43346">
    <property type="entry name" value="LIGAND BINDING DOMAIN PROTEIN, PUTATIVE (AFU_ORTHOLOGUE AFUA_6G14370)-RELATED"/>
    <property type="match status" value="1"/>
</dbReference>
<dbReference type="Gene3D" id="2.60.120.10">
    <property type="entry name" value="Jelly Rolls"/>
    <property type="match status" value="1"/>
</dbReference>
<dbReference type="InterPro" id="IPR011051">
    <property type="entry name" value="RmlC_Cupin_sf"/>
</dbReference>
<evidence type="ECO:0000259" key="1">
    <source>
        <dbReference type="Pfam" id="PF07883"/>
    </source>
</evidence>
<evidence type="ECO:0000313" key="2">
    <source>
        <dbReference type="EMBL" id="OGE90098.1"/>
    </source>
</evidence>
<dbReference type="InterPro" id="IPR052538">
    <property type="entry name" value="Flavonoid_dioxygenase-like"/>
</dbReference>
<sequence>MKGYKDNIERLTLANENFRQVLYTAKFSQLVLMSLKPGEEIGEEIHEGDQFFRLEKGQGRAAVAGASYDLAEGDVLIVPAGCKHNIINVSTTDFLKLYTLYSPPHHRDGVVHVTKQQAETDSEQFEGRASE</sequence>
<feature type="domain" description="Cupin type-2" evidence="1">
    <location>
        <begin position="32"/>
        <end position="93"/>
    </location>
</feature>
<reference evidence="2 3" key="1">
    <citation type="journal article" date="2016" name="Nat. Commun.">
        <title>Thousands of microbial genomes shed light on interconnected biogeochemical processes in an aquifer system.</title>
        <authorList>
            <person name="Anantharaman K."/>
            <person name="Brown C.T."/>
            <person name="Hug L.A."/>
            <person name="Sharon I."/>
            <person name="Castelle C.J."/>
            <person name="Probst A.J."/>
            <person name="Thomas B.C."/>
            <person name="Singh A."/>
            <person name="Wilkins M.J."/>
            <person name="Karaoz U."/>
            <person name="Brodie E.L."/>
            <person name="Williams K.H."/>
            <person name="Hubbard S.S."/>
            <person name="Banfield J.F."/>
        </authorList>
    </citation>
    <scope>NUCLEOTIDE SEQUENCE [LARGE SCALE GENOMIC DNA]</scope>
</reference>
<proteinExistence type="predicted"/>
<organism evidence="2 3">
    <name type="scientific">Candidatus Doudnabacteria bacterium RIFCSPHIGHO2_12_FULL_48_16</name>
    <dbReference type="NCBI Taxonomy" id="1817838"/>
    <lineage>
        <taxon>Bacteria</taxon>
        <taxon>Candidatus Doudnaibacteriota</taxon>
    </lineage>
</organism>
<dbReference type="InterPro" id="IPR013096">
    <property type="entry name" value="Cupin_2"/>
</dbReference>
<dbReference type="Pfam" id="PF07883">
    <property type="entry name" value="Cupin_2"/>
    <property type="match status" value="1"/>
</dbReference>
<accession>A0A1F5PJH6</accession>
<dbReference type="CDD" id="cd02223">
    <property type="entry name" value="cupin_Bh2720-like"/>
    <property type="match status" value="1"/>
</dbReference>
<dbReference type="Proteomes" id="UP000177682">
    <property type="component" value="Unassembled WGS sequence"/>
</dbReference>
<evidence type="ECO:0000313" key="3">
    <source>
        <dbReference type="Proteomes" id="UP000177682"/>
    </source>
</evidence>
<dbReference type="InterPro" id="IPR014710">
    <property type="entry name" value="RmlC-like_jellyroll"/>
</dbReference>
<dbReference type="EMBL" id="MFEY01000007">
    <property type="protein sequence ID" value="OGE90098.1"/>
    <property type="molecule type" value="Genomic_DNA"/>
</dbReference>
<protein>
    <submittedName>
        <fullName evidence="2">Cupin</fullName>
    </submittedName>
</protein>
<dbReference type="AlphaFoldDB" id="A0A1F5PJH6"/>
<gene>
    <name evidence="2" type="ORF">A3E29_03245</name>
</gene>
<dbReference type="PANTHER" id="PTHR43346:SF1">
    <property type="entry name" value="QUERCETIN 2,3-DIOXYGENASE-RELATED"/>
    <property type="match status" value="1"/>
</dbReference>
<dbReference type="SUPFAM" id="SSF51182">
    <property type="entry name" value="RmlC-like cupins"/>
    <property type="match status" value="1"/>
</dbReference>